<name>A0A9K3KL22_9STRA</name>
<evidence type="ECO:0000313" key="3">
    <source>
        <dbReference type="EMBL" id="KAG7345321.1"/>
    </source>
</evidence>
<feature type="compositionally biased region" description="Basic and acidic residues" evidence="1">
    <location>
        <begin position="239"/>
        <end position="260"/>
    </location>
</feature>
<evidence type="ECO:0000313" key="6">
    <source>
        <dbReference type="Proteomes" id="UP000693970"/>
    </source>
</evidence>
<dbReference type="EMBL" id="JAGRRH010000015">
    <property type="protein sequence ID" value="KAG7355754.1"/>
    <property type="molecule type" value="Genomic_DNA"/>
</dbReference>
<reference evidence="3" key="1">
    <citation type="journal article" date="2021" name="Sci. Rep.">
        <title>Diploid genomic architecture of Nitzschia inconspicua, an elite biomass production diatom.</title>
        <authorList>
            <person name="Oliver A."/>
            <person name="Podell S."/>
            <person name="Pinowska A."/>
            <person name="Traller J.C."/>
            <person name="Smith S.R."/>
            <person name="McClure R."/>
            <person name="Beliaev A."/>
            <person name="Bohutskyi P."/>
            <person name="Hill E.A."/>
            <person name="Rabines A."/>
            <person name="Zheng H."/>
            <person name="Allen L.Z."/>
            <person name="Kuo A."/>
            <person name="Grigoriev I.V."/>
            <person name="Allen A.E."/>
            <person name="Hazlebeck D."/>
            <person name="Allen E.E."/>
        </authorList>
    </citation>
    <scope>NUCLEOTIDE SEQUENCE</scope>
    <source>
        <strain evidence="3">Hildebrandi</strain>
    </source>
</reference>
<dbReference type="AlphaFoldDB" id="A0A9K3KL22"/>
<feature type="signal peptide" evidence="2">
    <location>
        <begin position="1"/>
        <end position="20"/>
    </location>
</feature>
<evidence type="ECO:0000313" key="4">
    <source>
        <dbReference type="EMBL" id="KAG7355754.1"/>
    </source>
</evidence>
<reference evidence="3" key="2">
    <citation type="submission" date="2021-04" db="EMBL/GenBank/DDBJ databases">
        <authorList>
            <person name="Podell S."/>
        </authorList>
    </citation>
    <scope>NUCLEOTIDE SEQUENCE</scope>
    <source>
        <strain evidence="3">Hildebrandi</strain>
    </source>
</reference>
<keyword evidence="2" id="KW-0732">Signal</keyword>
<protein>
    <recommendedName>
        <fullName evidence="7">Ig-like domain-containing protein</fullName>
    </recommendedName>
</protein>
<accession>A0A9K3KL22</accession>
<evidence type="ECO:0000256" key="2">
    <source>
        <dbReference type="SAM" id="SignalP"/>
    </source>
</evidence>
<evidence type="ECO:0000256" key="1">
    <source>
        <dbReference type="SAM" id="MobiDB-lite"/>
    </source>
</evidence>
<feature type="region of interest" description="Disordered" evidence="1">
    <location>
        <begin position="236"/>
        <end position="263"/>
    </location>
</feature>
<dbReference type="OrthoDB" id="41786at2759"/>
<evidence type="ECO:0008006" key="7">
    <source>
        <dbReference type="Google" id="ProtNLM"/>
    </source>
</evidence>
<evidence type="ECO:0000313" key="5">
    <source>
        <dbReference type="EMBL" id="KAG7367686.1"/>
    </source>
</evidence>
<sequence length="301" mass="33287">MSLLWRWFVNLLCFLGASSANLPCSPYALFASPAFALSSTGSPETARAAREVIFDLDSAQLGLDTLASASLTPSPADFIDTPVPCNVPFRGLGNGSATLRGTVAWHVADDDGVTRRLLIPNTYYIPGLPLRILSPQHLAQELRPHETRPDGTYLTCYSDRIQLTWLDRRFLLTAPLNDANVGIARTVPSYAGALSCNDHNLYSTVTTRGRTYCETSTTWLNTSFNVTPVTQMREPPCLKMREPPSLKMREPPSHKMREPANLKTRSSRNSLILIYYQPKQPPRHNSSSIGITDSITAAFPY</sequence>
<dbReference type="EMBL" id="JAGRRH010000007">
    <property type="protein sequence ID" value="KAG7367686.1"/>
    <property type="molecule type" value="Genomic_DNA"/>
</dbReference>
<proteinExistence type="predicted"/>
<gene>
    <name evidence="4" type="ORF">IV203_000440</name>
    <name evidence="5" type="ORF">IV203_030357</name>
    <name evidence="3" type="ORF">IV203_032852</name>
</gene>
<feature type="chain" id="PRO_5039882945" description="Ig-like domain-containing protein" evidence="2">
    <location>
        <begin position="21"/>
        <end position="301"/>
    </location>
</feature>
<dbReference type="EMBL" id="JAGRRH010000022">
    <property type="protein sequence ID" value="KAG7345321.1"/>
    <property type="molecule type" value="Genomic_DNA"/>
</dbReference>
<organism evidence="3 6">
    <name type="scientific">Nitzschia inconspicua</name>
    <dbReference type="NCBI Taxonomy" id="303405"/>
    <lineage>
        <taxon>Eukaryota</taxon>
        <taxon>Sar</taxon>
        <taxon>Stramenopiles</taxon>
        <taxon>Ochrophyta</taxon>
        <taxon>Bacillariophyta</taxon>
        <taxon>Bacillariophyceae</taxon>
        <taxon>Bacillariophycidae</taxon>
        <taxon>Bacillariales</taxon>
        <taxon>Bacillariaceae</taxon>
        <taxon>Nitzschia</taxon>
    </lineage>
</organism>
<keyword evidence="6" id="KW-1185">Reference proteome</keyword>
<comment type="caution">
    <text evidence="3">The sequence shown here is derived from an EMBL/GenBank/DDBJ whole genome shotgun (WGS) entry which is preliminary data.</text>
</comment>
<dbReference type="Proteomes" id="UP000693970">
    <property type="component" value="Unassembled WGS sequence"/>
</dbReference>